<evidence type="ECO:0000313" key="2">
    <source>
        <dbReference type="Proteomes" id="UP001234297"/>
    </source>
</evidence>
<gene>
    <name evidence="1" type="ORF">MRB53_013061</name>
</gene>
<proteinExistence type="predicted"/>
<dbReference type="Proteomes" id="UP001234297">
    <property type="component" value="Chromosome 4"/>
</dbReference>
<reference evidence="1 2" key="1">
    <citation type="journal article" date="2022" name="Hortic Res">
        <title>A haplotype resolved chromosomal level avocado genome allows analysis of novel avocado genes.</title>
        <authorList>
            <person name="Nath O."/>
            <person name="Fletcher S.J."/>
            <person name="Hayward A."/>
            <person name="Shaw L.M."/>
            <person name="Masouleh A.K."/>
            <person name="Furtado A."/>
            <person name="Henry R.J."/>
            <person name="Mitter N."/>
        </authorList>
    </citation>
    <scope>NUCLEOTIDE SEQUENCE [LARGE SCALE GENOMIC DNA]</scope>
    <source>
        <strain evidence="2">cv. Hass</strain>
    </source>
</reference>
<organism evidence="1 2">
    <name type="scientific">Persea americana</name>
    <name type="common">Avocado</name>
    <dbReference type="NCBI Taxonomy" id="3435"/>
    <lineage>
        <taxon>Eukaryota</taxon>
        <taxon>Viridiplantae</taxon>
        <taxon>Streptophyta</taxon>
        <taxon>Embryophyta</taxon>
        <taxon>Tracheophyta</taxon>
        <taxon>Spermatophyta</taxon>
        <taxon>Magnoliopsida</taxon>
        <taxon>Magnoliidae</taxon>
        <taxon>Laurales</taxon>
        <taxon>Lauraceae</taxon>
        <taxon>Persea</taxon>
    </lineage>
</organism>
<protein>
    <submittedName>
        <fullName evidence="1">Uncharacterized protein</fullName>
    </submittedName>
</protein>
<keyword evidence="2" id="KW-1185">Reference proteome</keyword>
<sequence length="96" mass="11324">MDPLCISILVFSEMIGGLETIESDRLLLCLQLSGVKYLEPVEDNCGFFVMRFVEHVALNQNIAFTQQDMMYYTCRLVVDLYIKRRELYDRRLKSYV</sequence>
<accession>A0ACC2K6Z6</accession>
<evidence type="ECO:0000313" key="1">
    <source>
        <dbReference type="EMBL" id="KAJ8616875.1"/>
    </source>
</evidence>
<name>A0ACC2K6Z6_PERAE</name>
<dbReference type="EMBL" id="CM056812">
    <property type="protein sequence ID" value="KAJ8616875.1"/>
    <property type="molecule type" value="Genomic_DNA"/>
</dbReference>
<comment type="caution">
    <text evidence="1">The sequence shown here is derived from an EMBL/GenBank/DDBJ whole genome shotgun (WGS) entry which is preliminary data.</text>
</comment>